<dbReference type="AlphaFoldDB" id="A0A0J6VW15"/>
<comment type="caution">
    <text evidence="1">The sequence shown here is derived from an EMBL/GenBank/DDBJ whole genome shotgun (WGS) entry which is preliminary data.</text>
</comment>
<name>A0A0J6VW15_9MYCO</name>
<protein>
    <recommendedName>
        <fullName evidence="3">DUF4352 domain-containing protein</fullName>
    </recommendedName>
</protein>
<reference evidence="1 2" key="1">
    <citation type="journal article" date="2015" name="Genome Biol. Evol.">
        <title>Characterization of Three Mycobacterium spp. with Potential Use in Bioremediation by Genome Sequencing and Comparative Genomics.</title>
        <authorList>
            <person name="Das S."/>
            <person name="Pettersson B.M."/>
            <person name="Behra P.R."/>
            <person name="Ramesh M."/>
            <person name="Dasgupta S."/>
            <person name="Bhattacharya A."/>
            <person name="Kirsebom L.A."/>
        </authorList>
    </citation>
    <scope>NUCLEOTIDE SEQUENCE [LARGE SCALE GENOMIC DNA]</scope>
    <source>
        <strain evidence="1 2">DSM 44075</strain>
    </source>
</reference>
<dbReference type="Proteomes" id="UP000036313">
    <property type="component" value="Unassembled WGS sequence"/>
</dbReference>
<sequence length="210" mass="23128" precursor="true">MDSAEQPAVPSRRARPWPRIRYWLAERPVRQWWKVALAVVLAVAALFGGLDTVNTGAVPFAADEDFSDGQYTVTVHGATLLPKVTGGNRTIGPVQPGKLYLGVTVTLTNDGTTPGRLRNELDLRDVPGKEFFGAWRIRDGSQVQTLGPGLTEKLAYLWVVPRDALQPGDTVSVRVWKKQLKQLMVTYGGKEWLDSLTDYGVTELTVKEPG</sequence>
<evidence type="ECO:0000313" key="1">
    <source>
        <dbReference type="EMBL" id="KMO73668.1"/>
    </source>
</evidence>
<accession>A0A0J6VW15</accession>
<evidence type="ECO:0000313" key="2">
    <source>
        <dbReference type="Proteomes" id="UP000036313"/>
    </source>
</evidence>
<evidence type="ECO:0008006" key="3">
    <source>
        <dbReference type="Google" id="ProtNLM"/>
    </source>
</evidence>
<dbReference type="PATRIC" id="fig|1807.14.peg.3765"/>
<proteinExistence type="predicted"/>
<dbReference type="RefSeq" id="WP_048424227.1">
    <property type="nucleotide sequence ID" value="NZ_JYNU01000025.1"/>
</dbReference>
<gene>
    <name evidence="1" type="ORF">MOBUDSM44075_03742</name>
</gene>
<dbReference type="EMBL" id="JYNU01000025">
    <property type="protein sequence ID" value="KMO73668.1"/>
    <property type="molecule type" value="Genomic_DNA"/>
</dbReference>
<organism evidence="1 2">
    <name type="scientific">Mycolicibacterium obuense</name>
    <dbReference type="NCBI Taxonomy" id="1807"/>
    <lineage>
        <taxon>Bacteria</taxon>
        <taxon>Bacillati</taxon>
        <taxon>Actinomycetota</taxon>
        <taxon>Actinomycetes</taxon>
        <taxon>Mycobacteriales</taxon>
        <taxon>Mycobacteriaceae</taxon>
        <taxon>Mycolicibacterium</taxon>
    </lineage>
</organism>